<keyword evidence="2" id="KW-1133">Transmembrane helix</keyword>
<dbReference type="InterPro" id="IPR046347">
    <property type="entry name" value="bZIP_sf"/>
</dbReference>
<feature type="compositionally biased region" description="Polar residues" evidence="1">
    <location>
        <begin position="99"/>
        <end position="131"/>
    </location>
</feature>
<evidence type="ECO:0000313" key="4">
    <source>
        <dbReference type="EMBL" id="KAJ3438979.1"/>
    </source>
</evidence>
<keyword evidence="2" id="KW-0472">Membrane</keyword>
<dbReference type="PROSITE" id="PS00036">
    <property type="entry name" value="BZIP_BASIC"/>
    <property type="match status" value="1"/>
</dbReference>
<name>A0AAV7ZCW3_9EUKA</name>
<feature type="domain" description="BZIP" evidence="3">
    <location>
        <begin position="220"/>
        <end position="283"/>
    </location>
</feature>
<dbReference type="EMBL" id="JANTQA010000032">
    <property type="protein sequence ID" value="KAJ3438979.1"/>
    <property type="molecule type" value="Genomic_DNA"/>
</dbReference>
<dbReference type="PROSITE" id="PS50217">
    <property type="entry name" value="BZIP"/>
    <property type="match status" value="1"/>
</dbReference>
<reference evidence="4" key="1">
    <citation type="submission" date="2022-08" db="EMBL/GenBank/DDBJ databases">
        <title>Novel sulphate-reducing endosymbionts in the free-living metamonad Anaeramoeba.</title>
        <authorList>
            <person name="Jerlstrom-Hultqvist J."/>
            <person name="Cepicka I."/>
            <person name="Gallot-Lavallee L."/>
            <person name="Salas-Leiva D."/>
            <person name="Curtis B.A."/>
            <person name="Zahonova K."/>
            <person name="Pipaliya S."/>
            <person name="Dacks J."/>
            <person name="Roger A.J."/>
        </authorList>
    </citation>
    <scope>NUCLEOTIDE SEQUENCE</scope>
    <source>
        <strain evidence="4">Busselton2</strain>
    </source>
</reference>
<evidence type="ECO:0000256" key="1">
    <source>
        <dbReference type="SAM" id="MobiDB-lite"/>
    </source>
</evidence>
<dbReference type="GO" id="GO:0003700">
    <property type="term" value="F:DNA-binding transcription factor activity"/>
    <property type="evidence" value="ECO:0007669"/>
    <property type="project" value="InterPro"/>
</dbReference>
<evidence type="ECO:0000259" key="3">
    <source>
        <dbReference type="PROSITE" id="PS50217"/>
    </source>
</evidence>
<evidence type="ECO:0000313" key="5">
    <source>
        <dbReference type="Proteomes" id="UP001146793"/>
    </source>
</evidence>
<feature type="transmembrane region" description="Helical" evidence="2">
    <location>
        <begin position="379"/>
        <end position="398"/>
    </location>
</feature>
<keyword evidence="2" id="KW-0812">Transmembrane</keyword>
<dbReference type="Gene3D" id="1.20.5.170">
    <property type="match status" value="1"/>
</dbReference>
<feature type="compositionally biased region" description="Basic residues" evidence="1">
    <location>
        <begin position="226"/>
        <end position="241"/>
    </location>
</feature>
<feature type="compositionally biased region" description="Basic and acidic residues" evidence="1">
    <location>
        <begin position="444"/>
        <end position="472"/>
    </location>
</feature>
<accession>A0AAV7ZCW3</accession>
<protein>
    <submittedName>
        <fullName evidence="4">Centromere protein j</fullName>
    </submittedName>
</protein>
<dbReference type="Pfam" id="PF07716">
    <property type="entry name" value="bZIP_2"/>
    <property type="match status" value="1"/>
</dbReference>
<feature type="compositionally biased region" description="Basic and acidic residues" evidence="1">
    <location>
        <begin position="141"/>
        <end position="154"/>
    </location>
</feature>
<gene>
    <name evidence="4" type="ORF">M0812_14994</name>
</gene>
<evidence type="ECO:0000256" key="2">
    <source>
        <dbReference type="SAM" id="Phobius"/>
    </source>
</evidence>
<dbReference type="SMART" id="SM00338">
    <property type="entry name" value="BRLZ"/>
    <property type="match status" value="1"/>
</dbReference>
<feature type="compositionally biased region" description="Low complexity" evidence="1">
    <location>
        <begin position="301"/>
        <end position="311"/>
    </location>
</feature>
<feature type="region of interest" description="Disordered" evidence="1">
    <location>
        <begin position="425"/>
        <end position="480"/>
    </location>
</feature>
<feature type="compositionally biased region" description="Low complexity" evidence="1">
    <location>
        <begin position="431"/>
        <end position="440"/>
    </location>
</feature>
<feature type="compositionally biased region" description="Low complexity" evidence="1">
    <location>
        <begin position="65"/>
        <end position="74"/>
    </location>
</feature>
<comment type="caution">
    <text evidence="4">The sequence shown here is derived from an EMBL/GenBank/DDBJ whole genome shotgun (WGS) entry which is preliminary data.</text>
</comment>
<dbReference type="Proteomes" id="UP001146793">
    <property type="component" value="Unassembled WGS sequence"/>
</dbReference>
<feature type="compositionally biased region" description="Basic and acidic residues" evidence="1">
    <location>
        <begin position="75"/>
        <end position="86"/>
    </location>
</feature>
<dbReference type="AlphaFoldDB" id="A0AAV7ZCW3"/>
<dbReference type="InterPro" id="IPR004827">
    <property type="entry name" value="bZIP"/>
</dbReference>
<sequence>MDLTHLNCSDQDPNYLETPFLNGENCDELIYDPLFFGNYTISNSEGISSINQLKSKKQPQLLLKNQNKAQQQQQLKEKEKEKEKKQQQHNHNLYVKLDSNGQTTFYNPNEQKTFYDPNQQNIITKSQNKTKYQAKANPNKETTKLPKPEKRKEIPVSVRKKKIKKTIKVVKRMKNGHHHKNQLIKVKKKHGRALDEESLEIRQRLAAIEDPEAIKQLTQQEKRLRRLERNRLSAKRTRMRKKNEEKDSGGQISQLQNIIQQLQYQLVQQHNEIYRLNSVIEHYKSKEEEEEEKEQLRQKRQQQQQQQQQNEEIVQLQKKKYETNNQSIFTIGENNDTDDLENNLFGIQTETSINFSPRKRTREIKKQRNFTLVNNNKKAFFTTLFVFWIIVGLCFKIGTNFSMNRLTQPPSLSRIEKESVGKIPWNQKKANGNNESNDNNQDIFENKENINQRYRQHGDLDTQIKKNDHSYSDSDSYSYS</sequence>
<proteinExistence type="predicted"/>
<feature type="region of interest" description="Disordered" evidence="1">
    <location>
        <begin position="65"/>
        <end position="155"/>
    </location>
</feature>
<organism evidence="4 5">
    <name type="scientific">Anaeramoeba flamelloides</name>
    <dbReference type="NCBI Taxonomy" id="1746091"/>
    <lineage>
        <taxon>Eukaryota</taxon>
        <taxon>Metamonada</taxon>
        <taxon>Anaeramoebidae</taxon>
        <taxon>Anaeramoeba</taxon>
    </lineage>
</organism>
<feature type="region of interest" description="Disordered" evidence="1">
    <location>
        <begin position="226"/>
        <end position="251"/>
    </location>
</feature>
<feature type="region of interest" description="Disordered" evidence="1">
    <location>
        <begin position="285"/>
        <end position="311"/>
    </location>
</feature>
<dbReference type="SUPFAM" id="SSF57959">
    <property type="entry name" value="Leucine zipper domain"/>
    <property type="match status" value="1"/>
</dbReference>